<comment type="caution">
    <text evidence="5">The sequence shown here is derived from an EMBL/GenBank/DDBJ whole genome shotgun (WGS) entry which is preliminary data.</text>
</comment>
<dbReference type="SMART" id="SM00472">
    <property type="entry name" value="MIR"/>
    <property type="match status" value="4"/>
</dbReference>
<dbReference type="NCBIfam" id="NF033545">
    <property type="entry name" value="transpos_IS630"/>
    <property type="match status" value="1"/>
</dbReference>
<accession>A0A2Z6RQQ8</accession>
<feature type="domain" description="MIR" evidence="4">
    <location>
        <begin position="366"/>
        <end position="422"/>
    </location>
</feature>
<dbReference type="STRING" id="94130.A0A2Z6RQQ8"/>
<dbReference type="AlphaFoldDB" id="A0A2Z6RQQ8"/>
<dbReference type="GO" id="GO:0006313">
    <property type="term" value="P:DNA transposition"/>
    <property type="evidence" value="ECO:0007669"/>
    <property type="project" value="InterPro"/>
</dbReference>
<name>A0A2Z6RQQ8_9GLOM</name>
<organism evidence="5 6">
    <name type="scientific">Rhizophagus clarus</name>
    <dbReference type="NCBI Taxonomy" id="94130"/>
    <lineage>
        <taxon>Eukaryota</taxon>
        <taxon>Fungi</taxon>
        <taxon>Fungi incertae sedis</taxon>
        <taxon>Mucoromycota</taxon>
        <taxon>Glomeromycotina</taxon>
        <taxon>Glomeromycetes</taxon>
        <taxon>Glomerales</taxon>
        <taxon>Glomeraceae</taxon>
        <taxon>Rhizophagus</taxon>
    </lineage>
</organism>
<keyword evidence="1" id="KW-0732">Signal</keyword>
<evidence type="ECO:0000313" key="6">
    <source>
        <dbReference type="Proteomes" id="UP000247702"/>
    </source>
</evidence>
<dbReference type="PROSITE" id="PS50231">
    <property type="entry name" value="RICIN_B_LECTIN"/>
    <property type="match status" value="1"/>
</dbReference>
<dbReference type="EMBL" id="BEXD01003993">
    <property type="protein sequence ID" value="GBC05216.1"/>
    <property type="molecule type" value="Genomic_DNA"/>
</dbReference>
<evidence type="ECO:0000313" key="5">
    <source>
        <dbReference type="EMBL" id="GBC05216.1"/>
    </source>
</evidence>
<dbReference type="SUPFAM" id="SSF46689">
    <property type="entry name" value="Homeodomain-like"/>
    <property type="match status" value="1"/>
</dbReference>
<dbReference type="InterPro" id="IPR009057">
    <property type="entry name" value="Homeodomain-like_sf"/>
</dbReference>
<feature type="domain" description="MIR" evidence="4">
    <location>
        <begin position="610"/>
        <end position="667"/>
    </location>
</feature>
<dbReference type="PANTHER" id="PTHR46809:SF2">
    <property type="entry name" value="GH21273P"/>
    <property type="match status" value="1"/>
</dbReference>
<dbReference type="PANTHER" id="PTHR46809">
    <property type="entry name" value="STROMAL CELL-DERIVED FACTOR 2-LIKE PROTEIN"/>
    <property type="match status" value="1"/>
</dbReference>
<dbReference type="GO" id="GO:0015074">
    <property type="term" value="P:DNA integration"/>
    <property type="evidence" value="ECO:0007669"/>
    <property type="project" value="InterPro"/>
</dbReference>
<keyword evidence="2" id="KW-0677">Repeat</keyword>
<dbReference type="Proteomes" id="UP000247702">
    <property type="component" value="Unassembled WGS sequence"/>
</dbReference>
<dbReference type="InterPro" id="IPR047655">
    <property type="entry name" value="Transpos_IS630-like"/>
</dbReference>
<dbReference type="PROSITE" id="PS50919">
    <property type="entry name" value="MIR"/>
    <property type="match status" value="3"/>
</dbReference>
<protein>
    <recommendedName>
        <fullName evidence="4">MIR domain-containing protein</fullName>
    </recommendedName>
</protein>
<dbReference type="InterPro" id="IPR038717">
    <property type="entry name" value="Tc1-like_DDE_dom"/>
</dbReference>
<reference evidence="5 6" key="1">
    <citation type="submission" date="2017-11" db="EMBL/GenBank/DDBJ databases">
        <title>The genome of Rhizophagus clarus HR1 reveals common genetic basis of auxotrophy among arbuscular mycorrhizal fungi.</title>
        <authorList>
            <person name="Kobayashi Y."/>
        </authorList>
    </citation>
    <scope>NUCLEOTIDE SEQUENCE [LARGE SCALE GENOMIC DNA]</scope>
    <source>
        <strain evidence="5 6">HR1</strain>
    </source>
</reference>
<dbReference type="Gene3D" id="3.30.420.10">
    <property type="entry name" value="Ribonuclease H-like superfamily/Ribonuclease H"/>
    <property type="match status" value="1"/>
</dbReference>
<evidence type="ECO:0000256" key="1">
    <source>
        <dbReference type="ARBA" id="ARBA00022729"/>
    </source>
</evidence>
<dbReference type="Gene3D" id="1.10.10.10">
    <property type="entry name" value="Winged helix-like DNA-binding domain superfamily/Winged helix DNA-binding domain"/>
    <property type="match status" value="1"/>
</dbReference>
<dbReference type="SUPFAM" id="SSF82109">
    <property type="entry name" value="MIR domain"/>
    <property type="match status" value="3"/>
</dbReference>
<sequence>MKPLTPKTRGAIVYGHNCGHSSRTIAKQLGCEKTTVNDILKRLRETHSLTPKKQTGRPPLLDSPAQQKLKSFIKENNENRRLCSKKIATTWTAQTKQPISRNTIRRNLKKVGLTACIPRRKPAMTEAHCQARLEWAYEHENWTERKWKRVLFSDESTFTQFQQGRQGMVWREPGEELNPDCISVTVKHSPSKMFWGCFSWSGLGPIVPLNGSVTGQTHAKIINDFVVPTLHTHFPQGNGIFQEDNAAPHHSKVATATRENAGIVTLDWPAQSPDINPIENIWAEMKMMIQRHSPPPSSISVVMEYVTDAWNDIPSEYYRKLIKRQDNQQYMVSVIIFVVICSGQEMDLENNIWTIIGASGKSINEGDPVSLNAIIRFRHHGTGYYLNSHGTSHGRVTPISKQQQVTMCSDRGNDNDWLIRHYNPITPYDVCHLMNGDIASLFHVRTNKPALYSNTVLLGDGSQEVSCYGDGSDSNNKRIMLKFAVKEWAELISGPISIKEKDQRVFEHVDLPAAVNDKLSITLRLKIHKHLPHHATIFHKGTEQFTRTPILQLTPNKSALYPRFTANWDRDVGISVPDEGLPLNKCNVRYFNWRLSPEEVLRDFFNESQKKQIVYGSKIALAHVSTGKYLSTKGIKYDLGQNDQQYMVVCSGHRIDLDNNVWTVIGASDESIKEGDPVFLNNIIGFKHQAIGNYLHSHSTSYERVTPISKQQQVTLCSNRGIDNDWIIRRHNSLIQPLFMTNTVILGDGSQEVSCYGDGSEKNNKWRIELIN</sequence>
<feature type="region of interest" description="Disordered" evidence="3">
    <location>
        <begin position="44"/>
        <end position="66"/>
    </location>
</feature>
<keyword evidence="6" id="KW-1185">Reference proteome</keyword>
<dbReference type="GO" id="GO:0003677">
    <property type="term" value="F:DNA binding"/>
    <property type="evidence" value="ECO:0007669"/>
    <property type="project" value="InterPro"/>
</dbReference>
<dbReference type="Pfam" id="PF01498">
    <property type="entry name" value="HTH_Tnp_Tc3_2"/>
    <property type="match status" value="1"/>
</dbReference>
<dbReference type="Pfam" id="PF13358">
    <property type="entry name" value="DDE_3"/>
    <property type="match status" value="1"/>
</dbReference>
<dbReference type="InterPro" id="IPR036397">
    <property type="entry name" value="RNaseH_sf"/>
</dbReference>
<dbReference type="InterPro" id="IPR002492">
    <property type="entry name" value="Transposase_Tc1-like"/>
</dbReference>
<evidence type="ECO:0000256" key="2">
    <source>
        <dbReference type="ARBA" id="ARBA00022737"/>
    </source>
</evidence>
<evidence type="ECO:0000259" key="4">
    <source>
        <dbReference type="PROSITE" id="PS50919"/>
    </source>
</evidence>
<evidence type="ECO:0000256" key="3">
    <source>
        <dbReference type="SAM" id="MobiDB-lite"/>
    </source>
</evidence>
<dbReference type="InterPro" id="IPR036388">
    <property type="entry name" value="WH-like_DNA-bd_sf"/>
</dbReference>
<gene>
    <name evidence="5" type="ORF">RclHR1_00610028</name>
</gene>
<feature type="domain" description="MIR" evidence="4">
    <location>
        <begin position="675"/>
        <end position="771"/>
    </location>
</feature>
<dbReference type="InterPro" id="IPR036300">
    <property type="entry name" value="MIR_dom_sf"/>
</dbReference>
<proteinExistence type="predicted"/>
<dbReference type="Gene3D" id="2.80.10.50">
    <property type="match status" value="2"/>
</dbReference>
<dbReference type="InterPro" id="IPR016093">
    <property type="entry name" value="MIR_motif"/>
</dbReference>